<evidence type="ECO:0000313" key="1">
    <source>
        <dbReference type="EMBL" id="KAL2798129.1"/>
    </source>
</evidence>
<protein>
    <submittedName>
        <fullName evidence="1">Uncharacterized protein</fullName>
    </submittedName>
</protein>
<dbReference type="EMBL" id="JBFTWV010000015">
    <property type="protein sequence ID" value="KAL2798129.1"/>
    <property type="molecule type" value="Genomic_DNA"/>
</dbReference>
<dbReference type="Proteomes" id="UP001610563">
    <property type="component" value="Unassembled WGS sequence"/>
</dbReference>
<comment type="caution">
    <text evidence="1">The sequence shown here is derived from an EMBL/GenBank/DDBJ whole genome shotgun (WGS) entry which is preliminary data.</text>
</comment>
<keyword evidence="2" id="KW-1185">Reference proteome</keyword>
<evidence type="ECO:0000313" key="2">
    <source>
        <dbReference type="Proteomes" id="UP001610563"/>
    </source>
</evidence>
<proteinExistence type="predicted"/>
<gene>
    <name evidence="1" type="ORF">BJX66DRAFT_334469</name>
</gene>
<reference evidence="1 2" key="1">
    <citation type="submission" date="2024-07" db="EMBL/GenBank/DDBJ databases">
        <title>Section-level genome sequencing and comparative genomics of Aspergillus sections Usti and Cavernicolus.</title>
        <authorList>
            <consortium name="Lawrence Berkeley National Laboratory"/>
            <person name="Nybo J.L."/>
            <person name="Vesth T.C."/>
            <person name="Theobald S."/>
            <person name="Frisvad J.C."/>
            <person name="Larsen T.O."/>
            <person name="Kjaerboelling I."/>
            <person name="Rothschild-Mancinelli K."/>
            <person name="Lyhne E.K."/>
            <person name="Kogle M.E."/>
            <person name="Barry K."/>
            <person name="Clum A."/>
            <person name="Na H."/>
            <person name="Ledsgaard L."/>
            <person name="Lin J."/>
            <person name="Lipzen A."/>
            <person name="Kuo A."/>
            <person name="Riley R."/>
            <person name="Mondo S."/>
            <person name="Labutti K."/>
            <person name="Haridas S."/>
            <person name="Pangalinan J."/>
            <person name="Salamov A.A."/>
            <person name="Simmons B.A."/>
            <person name="Magnuson J.K."/>
            <person name="Chen J."/>
            <person name="Drula E."/>
            <person name="Henrissat B."/>
            <person name="Wiebenga A."/>
            <person name="Lubbers R.J."/>
            <person name="Gomes A.C."/>
            <person name="Makela M.R."/>
            <person name="Stajich J."/>
            <person name="Grigoriev I.V."/>
            <person name="Mortensen U.H."/>
            <person name="De Vries R.P."/>
            <person name="Baker S.E."/>
            <person name="Andersen M.R."/>
        </authorList>
    </citation>
    <scope>NUCLEOTIDE SEQUENCE [LARGE SCALE GENOMIC DNA]</scope>
    <source>
        <strain evidence="1 2">CBS 209.92</strain>
    </source>
</reference>
<accession>A0ABR4GGE8</accession>
<sequence length="171" mass="19812">MFDCSASDKMCDRCYDIFEKVGPKKPTSTTQRTELNDLKIKPGVYPIIFISTFPDSTDTVFAENLANTVYRTLRTDYELDTKVWKSIIKDSVKGTFTLSLLIDFQKFVKMDPDVVDIVFGQFPLRMDQWEKRRTTVGENGMHASLGRLMFFEKIHVAKQARTLVSEERYLL</sequence>
<name>A0ABR4GGE8_9EURO</name>
<organism evidence="1 2">
    <name type="scientific">Aspergillus keveii</name>
    <dbReference type="NCBI Taxonomy" id="714993"/>
    <lineage>
        <taxon>Eukaryota</taxon>
        <taxon>Fungi</taxon>
        <taxon>Dikarya</taxon>
        <taxon>Ascomycota</taxon>
        <taxon>Pezizomycotina</taxon>
        <taxon>Eurotiomycetes</taxon>
        <taxon>Eurotiomycetidae</taxon>
        <taxon>Eurotiales</taxon>
        <taxon>Aspergillaceae</taxon>
        <taxon>Aspergillus</taxon>
        <taxon>Aspergillus subgen. Nidulantes</taxon>
    </lineage>
</organism>